<reference evidence="1 4" key="2">
    <citation type="submission" date="2016-01" db="EMBL/GenBank/DDBJ databases">
        <authorList>
            <person name="Oliw E.H."/>
        </authorList>
    </citation>
    <scope>NUCLEOTIDE SEQUENCE [LARGE SCALE GENOMIC DNA]</scope>
    <source>
        <strain evidence="1 4">MDcuke</strain>
    </source>
</reference>
<gene>
    <name evidence="1" type="ORF">AV903_16975</name>
    <name evidence="2" type="ORF">SY86_13480</name>
</gene>
<dbReference type="Proteomes" id="UP000264980">
    <property type="component" value="Chromosome"/>
</dbReference>
<dbReference type="PATRIC" id="fig|65700.7.peg.3395"/>
<evidence type="ECO:0000313" key="4">
    <source>
        <dbReference type="Proteomes" id="UP000264980"/>
    </source>
</evidence>
<dbReference type="EMBL" id="CP013970">
    <property type="protein sequence ID" value="AXF77345.1"/>
    <property type="molecule type" value="Genomic_DNA"/>
</dbReference>
<organism evidence="2 3">
    <name type="scientific">Erwinia tracheiphila</name>
    <dbReference type="NCBI Taxonomy" id="65700"/>
    <lineage>
        <taxon>Bacteria</taxon>
        <taxon>Pseudomonadati</taxon>
        <taxon>Pseudomonadota</taxon>
        <taxon>Gammaproteobacteria</taxon>
        <taxon>Enterobacterales</taxon>
        <taxon>Erwiniaceae</taxon>
        <taxon>Erwinia</taxon>
    </lineage>
</organism>
<dbReference type="STRING" id="65700.SY86_13480"/>
<dbReference type="EMBL" id="JXNU01000003">
    <property type="protein sequence ID" value="KKF36218.1"/>
    <property type="molecule type" value="Genomic_DNA"/>
</dbReference>
<protein>
    <submittedName>
        <fullName evidence="2">Uncharacterized protein</fullName>
    </submittedName>
</protein>
<reference evidence="2 3" key="1">
    <citation type="submission" date="2015-01" db="EMBL/GenBank/DDBJ databases">
        <title>Erwinia tracheiphila.</title>
        <authorList>
            <person name="Shapiro L.R."/>
        </authorList>
    </citation>
    <scope>NUCLEOTIDE SEQUENCE [LARGE SCALE GENOMIC DNA]</scope>
    <source>
        <strain evidence="2 3">BuffGH</strain>
    </source>
</reference>
<sequence length="59" mass="7016">MQVEILYNEVLSLFTTIVTESYLFSFSLNLKDLSLNGLYFFRSNFLLSSRDNWQNDLRV</sequence>
<dbReference type="AlphaFoldDB" id="A0A0M2KG62"/>
<evidence type="ECO:0000313" key="3">
    <source>
        <dbReference type="Proteomes" id="UP000033924"/>
    </source>
</evidence>
<dbReference type="Proteomes" id="UP000033924">
    <property type="component" value="Unassembled WGS sequence"/>
</dbReference>
<name>A0A0M2KG62_9GAMM</name>
<evidence type="ECO:0000313" key="2">
    <source>
        <dbReference type="EMBL" id="KKF36218.1"/>
    </source>
</evidence>
<evidence type="ECO:0000313" key="1">
    <source>
        <dbReference type="EMBL" id="AXF77345.1"/>
    </source>
</evidence>
<proteinExistence type="predicted"/>
<accession>A0A0M2KG62</accession>
<keyword evidence="3" id="KW-1185">Reference proteome</keyword>